<protein>
    <submittedName>
        <fullName evidence="1">Uncharacterized protein</fullName>
    </submittedName>
</protein>
<sequence length="79" mass="8197">MLRWLIAILFLANLLAFATVRGAFGPTPLAGARESNHLNRQLHPEMLKVQPVSAADAADLAVVGGPAPTPAIAASELGQ</sequence>
<gene>
    <name evidence="1" type="ORF">SAMN05444168_0950</name>
</gene>
<accession>A0A1N6ET18</accession>
<dbReference type="AlphaFoldDB" id="A0A1N6ET18"/>
<organism evidence="1 2">
    <name type="scientific">Paraburkholderia phenazinium</name>
    <dbReference type="NCBI Taxonomy" id="60549"/>
    <lineage>
        <taxon>Bacteria</taxon>
        <taxon>Pseudomonadati</taxon>
        <taxon>Pseudomonadota</taxon>
        <taxon>Betaproteobacteria</taxon>
        <taxon>Burkholderiales</taxon>
        <taxon>Burkholderiaceae</taxon>
        <taxon>Paraburkholderia</taxon>
    </lineage>
</organism>
<evidence type="ECO:0000313" key="1">
    <source>
        <dbReference type="EMBL" id="SIN86175.1"/>
    </source>
</evidence>
<name>A0A1N6ET18_9BURK</name>
<reference evidence="1 2" key="1">
    <citation type="submission" date="2016-11" db="EMBL/GenBank/DDBJ databases">
        <authorList>
            <person name="Jaros S."/>
            <person name="Januszkiewicz K."/>
            <person name="Wedrychowicz H."/>
        </authorList>
    </citation>
    <scope>NUCLEOTIDE SEQUENCE [LARGE SCALE GENOMIC DNA]</scope>
    <source>
        <strain evidence="1 2">GAS86</strain>
    </source>
</reference>
<dbReference type="Proteomes" id="UP000184693">
    <property type="component" value="Unassembled WGS sequence"/>
</dbReference>
<dbReference type="RefSeq" id="WP_074263210.1">
    <property type="nucleotide sequence ID" value="NZ_FSRM01000001.1"/>
</dbReference>
<evidence type="ECO:0000313" key="2">
    <source>
        <dbReference type="Proteomes" id="UP000184693"/>
    </source>
</evidence>
<dbReference type="EMBL" id="FSRM01000001">
    <property type="protein sequence ID" value="SIN86175.1"/>
    <property type="molecule type" value="Genomic_DNA"/>
</dbReference>
<proteinExistence type="predicted"/>
<dbReference type="OrthoDB" id="9035305at2"/>